<comment type="cofactor">
    <cofactor evidence="8">
        <name>[2Fe-2S] cluster</name>
        <dbReference type="ChEBI" id="CHEBI:190135"/>
    </cofactor>
</comment>
<evidence type="ECO:0000256" key="2">
    <source>
        <dbReference type="ARBA" id="ARBA00022448"/>
    </source>
</evidence>
<dbReference type="SUPFAM" id="SSF54292">
    <property type="entry name" value="2Fe-2S ferredoxin-like"/>
    <property type="match status" value="1"/>
</dbReference>
<keyword evidence="6" id="KW-0408">Iron</keyword>
<dbReference type="CDD" id="cd00207">
    <property type="entry name" value="fer2"/>
    <property type="match status" value="1"/>
</dbReference>
<dbReference type="GeneID" id="8246356"/>
<proteinExistence type="inferred from homology"/>
<dbReference type="FunCoup" id="C1EBM8">
    <property type="interactions" value="132"/>
</dbReference>
<dbReference type="OMA" id="DCHIRTI"/>
<dbReference type="Gene3D" id="3.10.20.30">
    <property type="match status" value="1"/>
</dbReference>
<dbReference type="InterPro" id="IPR012675">
    <property type="entry name" value="Beta-grasp_dom_sf"/>
</dbReference>
<gene>
    <name evidence="10" type="ORF">MICPUN_61126</name>
</gene>
<dbReference type="Proteomes" id="UP000002009">
    <property type="component" value="Chromosome 9"/>
</dbReference>
<dbReference type="InterPro" id="IPR036010">
    <property type="entry name" value="2Fe-2S_ferredoxin-like_sf"/>
</dbReference>
<evidence type="ECO:0000256" key="7">
    <source>
        <dbReference type="ARBA" id="ARBA00023014"/>
    </source>
</evidence>
<dbReference type="STRING" id="296587.C1EBM8"/>
<comment type="similarity">
    <text evidence="1">Belongs to the 2Fe2S plant-type ferredoxin family.</text>
</comment>
<dbReference type="KEGG" id="mis:MICPUN_61126"/>
<evidence type="ECO:0000313" key="10">
    <source>
        <dbReference type="EMBL" id="ACO65750.1"/>
    </source>
</evidence>
<reference evidence="10 11" key="1">
    <citation type="journal article" date="2009" name="Science">
        <title>Green evolution and dynamic adaptations revealed by genomes of the marine picoeukaryotes Micromonas.</title>
        <authorList>
            <person name="Worden A.Z."/>
            <person name="Lee J.H."/>
            <person name="Mock T."/>
            <person name="Rouze P."/>
            <person name="Simmons M.P."/>
            <person name="Aerts A.L."/>
            <person name="Allen A.E."/>
            <person name="Cuvelier M.L."/>
            <person name="Derelle E."/>
            <person name="Everett M.V."/>
            <person name="Foulon E."/>
            <person name="Grimwood J."/>
            <person name="Gundlach H."/>
            <person name="Henrissat B."/>
            <person name="Napoli C."/>
            <person name="McDonald S.M."/>
            <person name="Parker M.S."/>
            <person name="Rombauts S."/>
            <person name="Salamov A."/>
            <person name="Von Dassow P."/>
            <person name="Badger J.H."/>
            <person name="Coutinho P.M."/>
            <person name="Demir E."/>
            <person name="Dubchak I."/>
            <person name="Gentemann C."/>
            <person name="Eikrem W."/>
            <person name="Gready J.E."/>
            <person name="John U."/>
            <person name="Lanier W."/>
            <person name="Lindquist E.A."/>
            <person name="Lucas S."/>
            <person name="Mayer K.F."/>
            <person name="Moreau H."/>
            <person name="Not F."/>
            <person name="Otillar R."/>
            <person name="Panaud O."/>
            <person name="Pangilinan J."/>
            <person name="Paulsen I."/>
            <person name="Piegu B."/>
            <person name="Poliakov A."/>
            <person name="Robbens S."/>
            <person name="Schmutz J."/>
            <person name="Toulza E."/>
            <person name="Wyss T."/>
            <person name="Zelensky A."/>
            <person name="Zhou K."/>
            <person name="Armbrust E.V."/>
            <person name="Bhattacharya D."/>
            <person name="Goodenough U.W."/>
            <person name="Van de Peer Y."/>
            <person name="Grigoriev I.V."/>
        </authorList>
    </citation>
    <scope>NUCLEOTIDE SEQUENCE [LARGE SCALE GENOMIC DNA]</scope>
    <source>
        <strain evidence="11">RCC299 / NOUM17</strain>
    </source>
</reference>
<dbReference type="Pfam" id="PF00111">
    <property type="entry name" value="Fer2"/>
    <property type="match status" value="1"/>
</dbReference>
<dbReference type="GO" id="GO:0051537">
    <property type="term" value="F:2 iron, 2 sulfur cluster binding"/>
    <property type="evidence" value="ECO:0007669"/>
    <property type="project" value="UniProtKB-KW"/>
</dbReference>
<dbReference type="PROSITE" id="PS51085">
    <property type="entry name" value="2FE2S_FER_2"/>
    <property type="match status" value="1"/>
</dbReference>
<dbReference type="EMBL" id="CP001329">
    <property type="protein sequence ID" value="ACO65750.1"/>
    <property type="molecule type" value="Genomic_DNA"/>
</dbReference>
<evidence type="ECO:0000259" key="9">
    <source>
        <dbReference type="PROSITE" id="PS51085"/>
    </source>
</evidence>
<evidence type="ECO:0000256" key="4">
    <source>
        <dbReference type="ARBA" id="ARBA00022723"/>
    </source>
</evidence>
<feature type="domain" description="2Fe-2S ferredoxin-type" evidence="9">
    <location>
        <begin position="49"/>
        <end position="140"/>
    </location>
</feature>
<dbReference type="GO" id="GO:0009507">
    <property type="term" value="C:chloroplast"/>
    <property type="evidence" value="ECO:0007669"/>
    <property type="project" value="TreeGrafter"/>
</dbReference>
<evidence type="ECO:0000256" key="5">
    <source>
        <dbReference type="ARBA" id="ARBA00022982"/>
    </source>
</evidence>
<organism evidence="10 11">
    <name type="scientific">Micromonas commoda (strain RCC299 / NOUM17 / CCMP2709)</name>
    <name type="common">Picoplanktonic green alga</name>
    <dbReference type="NCBI Taxonomy" id="296587"/>
    <lineage>
        <taxon>Eukaryota</taxon>
        <taxon>Viridiplantae</taxon>
        <taxon>Chlorophyta</taxon>
        <taxon>Mamiellophyceae</taxon>
        <taxon>Mamiellales</taxon>
        <taxon>Mamiellaceae</taxon>
        <taxon>Micromonas</taxon>
    </lineage>
</organism>
<sequence>MSATVTMSAVAAKTGARLSSRAISKQARALAATPRVAAKPRASLTAKAMLVTIEHEGKTYEVECDGHDNILDAALDAGIENLSYDCKMGVCMTCPSRVTAGKVDQQGSMLSDDVEEKGFALLCCAKPLGEGVVIKTVTEEELLDEQLCA</sequence>
<dbReference type="InterPro" id="IPR001041">
    <property type="entry name" value="2Fe-2S_ferredoxin-type"/>
</dbReference>
<name>C1EBM8_MICCC</name>
<dbReference type="GO" id="GO:0046872">
    <property type="term" value="F:metal ion binding"/>
    <property type="evidence" value="ECO:0007669"/>
    <property type="project" value="UniProtKB-KW"/>
</dbReference>
<evidence type="ECO:0000256" key="3">
    <source>
        <dbReference type="ARBA" id="ARBA00022714"/>
    </source>
</evidence>
<dbReference type="OrthoDB" id="1885901at2759"/>
<keyword evidence="2" id="KW-0813">Transport</keyword>
<dbReference type="PANTHER" id="PTHR43112">
    <property type="entry name" value="FERREDOXIN"/>
    <property type="match status" value="1"/>
</dbReference>
<dbReference type="RefSeq" id="XP_002504492.1">
    <property type="nucleotide sequence ID" value="XM_002504446.1"/>
</dbReference>
<dbReference type="InParanoid" id="C1EBM8"/>
<keyword evidence="7" id="KW-0411">Iron-sulfur</keyword>
<dbReference type="PANTHER" id="PTHR43112:SF9">
    <property type="entry name" value="FERREDOXIN C 1, CHLOROPLASTIC"/>
    <property type="match status" value="1"/>
</dbReference>
<evidence type="ECO:0000256" key="6">
    <source>
        <dbReference type="ARBA" id="ARBA00023004"/>
    </source>
</evidence>
<keyword evidence="5" id="KW-0249">Electron transport</keyword>
<keyword evidence="3" id="KW-0001">2Fe-2S</keyword>
<evidence type="ECO:0000256" key="8">
    <source>
        <dbReference type="ARBA" id="ARBA00034078"/>
    </source>
</evidence>
<evidence type="ECO:0000313" key="11">
    <source>
        <dbReference type="Proteomes" id="UP000002009"/>
    </source>
</evidence>
<dbReference type="eggNOG" id="ENOG502S9ZV">
    <property type="taxonomic scope" value="Eukaryota"/>
</dbReference>
<keyword evidence="11" id="KW-1185">Reference proteome</keyword>
<evidence type="ECO:0000256" key="1">
    <source>
        <dbReference type="ARBA" id="ARBA00007874"/>
    </source>
</evidence>
<accession>C1EBM8</accession>
<protein>
    <submittedName>
        <fullName evidence="10">Ferredoxin, chloroplast</fullName>
    </submittedName>
</protein>
<keyword evidence="4" id="KW-0479">Metal-binding</keyword>
<dbReference type="AlphaFoldDB" id="C1EBM8"/>